<evidence type="ECO:0000256" key="2">
    <source>
        <dbReference type="SAM" id="MobiDB-lite"/>
    </source>
</evidence>
<accession>A0A3S3NKM5</accession>
<feature type="compositionally biased region" description="Acidic residues" evidence="2">
    <location>
        <begin position="229"/>
        <end position="238"/>
    </location>
</feature>
<reference evidence="5 6" key="1">
    <citation type="journal article" date="2019" name="Nat. Plants">
        <title>Stout camphor tree genome fills gaps in understanding of flowering plant genome evolution.</title>
        <authorList>
            <person name="Chaw S.M."/>
            <person name="Liu Y.C."/>
            <person name="Wu Y.W."/>
            <person name="Wang H.Y."/>
            <person name="Lin C.I."/>
            <person name="Wu C.S."/>
            <person name="Ke H.M."/>
            <person name="Chang L.Y."/>
            <person name="Hsu C.Y."/>
            <person name="Yang H.T."/>
            <person name="Sudianto E."/>
            <person name="Hsu M.H."/>
            <person name="Wu K.P."/>
            <person name="Wang L.N."/>
            <person name="Leebens-Mack J.H."/>
            <person name="Tsai I.J."/>
        </authorList>
    </citation>
    <scope>NUCLEOTIDE SEQUENCE [LARGE SCALE GENOMIC DNA]</scope>
    <source>
        <strain evidence="6">cv. Chaw 1501</strain>
        <tissue evidence="5">Young leaves</tissue>
    </source>
</reference>
<dbReference type="STRING" id="337451.A0A3S3NKM5"/>
<dbReference type="GO" id="GO:0009742">
    <property type="term" value="P:brassinosteroid mediated signaling pathway"/>
    <property type="evidence" value="ECO:0007669"/>
    <property type="project" value="TreeGrafter"/>
</dbReference>
<feature type="region of interest" description="Disordered" evidence="2">
    <location>
        <begin position="204"/>
        <end position="238"/>
    </location>
</feature>
<evidence type="ECO:0000256" key="1">
    <source>
        <dbReference type="SAM" id="Coils"/>
    </source>
</evidence>
<dbReference type="OrthoDB" id="1696305at2759"/>
<feature type="coiled-coil region" evidence="1">
    <location>
        <begin position="685"/>
        <end position="712"/>
    </location>
</feature>
<dbReference type="GO" id="GO:1901259">
    <property type="term" value="P:chloroplast rRNA processing"/>
    <property type="evidence" value="ECO:0007669"/>
    <property type="project" value="TreeGrafter"/>
</dbReference>
<keyword evidence="6" id="KW-1185">Reference proteome</keyword>
<dbReference type="InterPro" id="IPR048422">
    <property type="entry name" value="NOA1/YqeH-like_C"/>
</dbReference>
<feature type="region of interest" description="Disordered" evidence="2">
    <location>
        <begin position="71"/>
        <end position="117"/>
    </location>
</feature>
<dbReference type="Pfam" id="PF21516">
    <property type="entry name" value="YqeH-like_C"/>
    <property type="match status" value="1"/>
</dbReference>
<evidence type="ECO:0000313" key="6">
    <source>
        <dbReference type="Proteomes" id="UP000283530"/>
    </source>
</evidence>
<name>A0A3S3NKM5_9MAGN</name>
<evidence type="ECO:0000259" key="3">
    <source>
        <dbReference type="Pfam" id="PF01926"/>
    </source>
</evidence>
<dbReference type="InterPro" id="IPR050896">
    <property type="entry name" value="Mito_lipid_metab_GTPase"/>
</dbReference>
<dbReference type="Proteomes" id="UP000283530">
    <property type="component" value="Unassembled WGS sequence"/>
</dbReference>
<dbReference type="EMBL" id="QPKB01000010">
    <property type="protein sequence ID" value="RWR94009.1"/>
    <property type="molecule type" value="Genomic_DNA"/>
</dbReference>
<dbReference type="SUPFAM" id="SSF52540">
    <property type="entry name" value="P-loop containing nucleoside triphosphate hydrolases"/>
    <property type="match status" value="1"/>
</dbReference>
<dbReference type="AlphaFoldDB" id="A0A3S3NKM5"/>
<dbReference type="InterPro" id="IPR006073">
    <property type="entry name" value="GTP-bd"/>
</dbReference>
<evidence type="ECO:0000313" key="5">
    <source>
        <dbReference type="EMBL" id="RWR94009.1"/>
    </source>
</evidence>
<feature type="compositionally biased region" description="Basic and acidic residues" evidence="2">
    <location>
        <begin position="218"/>
        <end position="228"/>
    </location>
</feature>
<dbReference type="Pfam" id="PF01926">
    <property type="entry name" value="MMR_HSR1"/>
    <property type="match status" value="1"/>
</dbReference>
<dbReference type="PANTHER" id="PTHR46434">
    <property type="entry name" value="GENETIC INTERACTOR OF PROHIBITINS 3, MITOCHONDRIAL"/>
    <property type="match status" value="1"/>
</dbReference>
<dbReference type="GO" id="GO:0005525">
    <property type="term" value="F:GTP binding"/>
    <property type="evidence" value="ECO:0007669"/>
    <property type="project" value="InterPro"/>
</dbReference>
<evidence type="ECO:0000259" key="4">
    <source>
        <dbReference type="Pfam" id="PF21516"/>
    </source>
</evidence>
<dbReference type="GO" id="GO:0009570">
    <property type="term" value="C:chloroplast stroma"/>
    <property type="evidence" value="ECO:0007669"/>
    <property type="project" value="TreeGrafter"/>
</dbReference>
<feature type="compositionally biased region" description="Polar residues" evidence="2">
    <location>
        <begin position="87"/>
        <end position="99"/>
    </location>
</feature>
<protein>
    <submittedName>
        <fullName evidence="5">GTP-binding protein BRASSINAZOLE INSENSITIVE PALE GREEN 2, chloroplastic</fullName>
    </submittedName>
</protein>
<proteinExistence type="predicted"/>
<dbReference type="GO" id="GO:0005739">
    <property type="term" value="C:mitochondrion"/>
    <property type="evidence" value="ECO:0007669"/>
    <property type="project" value="TreeGrafter"/>
</dbReference>
<dbReference type="PANTHER" id="PTHR46434:SF3">
    <property type="entry name" value="GTP-BINDING PROTEIN BRASSINAZOLE INSENSITIVE PALE GREEN 2, CHLOROPLASTIC"/>
    <property type="match status" value="1"/>
</dbReference>
<keyword evidence="1" id="KW-0175">Coiled coil</keyword>
<dbReference type="FunFam" id="3.40.50.300:FF:001582">
    <property type="entry name" value="GTP-binding protein BRASSINAZOLE INSENSITIVE PALE GREEN 2, chloroplastic"/>
    <property type="match status" value="1"/>
</dbReference>
<dbReference type="CDD" id="cd01855">
    <property type="entry name" value="YqeH"/>
    <property type="match status" value="1"/>
</dbReference>
<organism evidence="5 6">
    <name type="scientific">Cinnamomum micranthum f. kanehirae</name>
    <dbReference type="NCBI Taxonomy" id="337451"/>
    <lineage>
        <taxon>Eukaryota</taxon>
        <taxon>Viridiplantae</taxon>
        <taxon>Streptophyta</taxon>
        <taxon>Embryophyta</taxon>
        <taxon>Tracheophyta</taxon>
        <taxon>Spermatophyta</taxon>
        <taxon>Magnoliopsida</taxon>
        <taxon>Magnoliidae</taxon>
        <taxon>Laurales</taxon>
        <taxon>Lauraceae</taxon>
        <taxon>Cinnamomum</taxon>
    </lineage>
</organism>
<comment type="caution">
    <text evidence="5">The sequence shown here is derived from an EMBL/GenBank/DDBJ whole genome shotgun (WGS) entry which is preliminary data.</text>
</comment>
<sequence length="715" mass="79866">MKYPFSSSASAPSVSLLLPMAFFSANIPALNFLLNNGRNPTSHHQWLHFSGEFLSFSSSVSPCHPISKLSFSQKSSRPTPIKRKKTSISCLNGQPASTQTRKKKTGQTPVFSEGRDEDLNHLMCPGCGVFMQDKDPNIPGFYQKRVLEMENEEIFSGSVEELDELEELEEEEGEEEPKLKSTHDEIESFTDFDIEDDEDDGFLEDISGEFEGYSGGGEDDKKEEHGLEEIDGIDWGSDEDFEDEEEKLKKELDGFTPAGVGYGNITEEIMEKMKMKRMKISKSEKKKKVREAQKDEEAVTVCARCHSLRNYGQVKNEKVENLIPDFDFDRLISSRLMKPTATSNVVVMVVDCVDFDGSFPKRAAKSLFKALDSGKKEAKFSRLPKLVLVATKVDLLPQQISPTRLDRWVRNRAKAGGAPRLSGVYLVSAHKDLGVRNLISFIKELAGPRGNVWVIGAQNAGKSTLINAFAKREGKKLTRLTEAAVPGTTLGILRIGGILPAKAKMYDTPGLLHPYLMTLRLNREEQKMVEIRKELKPRTYRIKAGQTLHLGCLARLDLIKASIETIYVTIWASPNISLHLGKVENSDEIWKKHAGIRLQPPAGEDRVSELGQWKQREFKVSGNSWDVNSVDIAIAGLGWFSLGLKGEATLMVWTYEGVETILREPLVLDRAPFLERPGFLLPKAISDAIGNQSKLEAQMKKQEAEKNDSLLEAGI</sequence>
<dbReference type="InterPro" id="IPR027417">
    <property type="entry name" value="P-loop_NTPase"/>
</dbReference>
<feature type="domain" description="G" evidence="3">
    <location>
        <begin position="452"/>
        <end position="519"/>
    </location>
</feature>
<dbReference type="Gene3D" id="3.40.50.300">
    <property type="entry name" value="P-loop containing nucleotide triphosphate hydrolases"/>
    <property type="match status" value="1"/>
</dbReference>
<feature type="domain" description="NOA1/YqeH-like C-terminal" evidence="4">
    <location>
        <begin position="568"/>
        <end position="665"/>
    </location>
</feature>
<gene>
    <name evidence="5" type="ORF">CKAN_02328700</name>
</gene>